<gene>
    <name evidence="2" type="ORF">BJ508DRAFT_350465</name>
</gene>
<name>A0A3N4HUX7_ASCIM</name>
<proteinExistence type="predicted"/>
<dbReference type="EMBL" id="ML119724">
    <property type="protein sequence ID" value="RPA77595.1"/>
    <property type="molecule type" value="Genomic_DNA"/>
</dbReference>
<organism evidence="2 3">
    <name type="scientific">Ascobolus immersus RN42</name>
    <dbReference type="NCBI Taxonomy" id="1160509"/>
    <lineage>
        <taxon>Eukaryota</taxon>
        <taxon>Fungi</taxon>
        <taxon>Dikarya</taxon>
        <taxon>Ascomycota</taxon>
        <taxon>Pezizomycotina</taxon>
        <taxon>Pezizomycetes</taxon>
        <taxon>Pezizales</taxon>
        <taxon>Ascobolaceae</taxon>
        <taxon>Ascobolus</taxon>
    </lineage>
</organism>
<feature type="region of interest" description="Disordered" evidence="1">
    <location>
        <begin position="413"/>
        <end position="479"/>
    </location>
</feature>
<reference evidence="2 3" key="1">
    <citation type="journal article" date="2018" name="Nat. Ecol. Evol.">
        <title>Pezizomycetes genomes reveal the molecular basis of ectomycorrhizal truffle lifestyle.</title>
        <authorList>
            <person name="Murat C."/>
            <person name="Payen T."/>
            <person name="Noel B."/>
            <person name="Kuo A."/>
            <person name="Morin E."/>
            <person name="Chen J."/>
            <person name="Kohler A."/>
            <person name="Krizsan K."/>
            <person name="Balestrini R."/>
            <person name="Da Silva C."/>
            <person name="Montanini B."/>
            <person name="Hainaut M."/>
            <person name="Levati E."/>
            <person name="Barry K.W."/>
            <person name="Belfiori B."/>
            <person name="Cichocki N."/>
            <person name="Clum A."/>
            <person name="Dockter R.B."/>
            <person name="Fauchery L."/>
            <person name="Guy J."/>
            <person name="Iotti M."/>
            <person name="Le Tacon F."/>
            <person name="Lindquist E.A."/>
            <person name="Lipzen A."/>
            <person name="Malagnac F."/>
            <person name="Mello A."/>
            <person name="Molinier V."/>
            <person name="Miyauchi S."/>
            <person name="Poulain J."/>
            <person name="Riccioni C."/>
            <person name="Rubini A."/>
            <person name="Sitrit Y."/>
            <person name="Splivallo R."/>
            <person name="Traeger S."/>
            <person name="Wang M."/>
            <person name="Zifcakova L."/>
            <person name="Wipf D."/>
            <person name="Zambonelli A."/>
            <person name="Paolocci F."/>
            <person name="Nowrousian M."/>
            <person name="Ottonello S."/>
            <person name="Baldrian P."/>
            <person name="Spatafora J.W."/>
            <person name="Henrissat B."/>
            <person name="Nagy L.G."/>
            <person name="Aury J.M."/>
            <person name="Wincker P."/>
            <person name="Grigoriev I.V."/>
            <person name="Bonfante P."/>
            <person name="Martin F.M."/>
        </authorList>
    </citation>
    <scope>NUCLEOTIDE SEQUENCE [LARGE SCALE GENOMIC DNA]</scope>
    <source>
        <strain evidence="2 3">RN42</strain>
    </source>
</reference>
<protein>
    <submittedName>
        <fullName evidence="2">Uncharacterized protein</fullName>
    </submittedName>
</protein>
<evidence type="ECO:0000256" key="1">
    <source>
        <dbReference type="SAM" id="MobiDB-lite"/>
    </source>
</evidence>
<evidence type="ECO:0000313" key="3">
    <source>
        <dbReference type="Proteomes" id="UP000275078"/>
    </source>
</evidence>
<dbReference type="Proteomes" id="UP000275078">
    <property type="component" value="Unassembled WGS sequence"/>
</dbReference>
<sequence>MGLLQHRIPVVVTLILILLSILLALSLKTLPGTTFVSALDTRNEANVRDISPFDITTVEPRMIAQRIRVVRSLRDLGTWSKRNAFTTFVVRLVLCRLWRQHRLAGAEEPASPFQLIQESLDEIRAQLDGISQITAGAEVAFASVATLTRFNAELTDQVAQLTTRVNETDLEIRARVETGVNQRLAEITEARIAARVETMILTRSVMIHRIACRSAHKVVIFARLPGMSKDMSCVIGSTYLGYPEGYGLSLRSTVELKPIPVRPLASLFLQFANTNVLSPTFAFVLHPFLQSNSSVATDAAIASCALLCENALRRSRSPSGKTATKHDFISGSTILIDFPPVQNIPVFVPEHIQKREDWRSRLKEAHSTSSKWEPVFITDPQLLSVHAEHELQRLGEGTTKKVCSTSSLEDAKGKLREWHEQMTEPSIKKVQPTRKSDSKADLGSARSRHGDHETLLSPTSRSPNINPQPTAQTPSRNPITRLITTIKTRHAQLLAEDAARQEKKREAKNTAEAQFVKMIEKKTGYGAKMYSGYGQGYSYSVYYHQRTSGDVKRAREYWRLKGGAPGKLGVGEVAIGGVEVRGGEGLEMPD</sequence>
<evidence type="ECO:0000313" key="2">
    <source>
        <dbReference type="EMBL" id="RPA77595.1"/>
    </source>
</evidence>
<accession>A0A3N4HUX7</accession>
<feature type="compositionally biased region" description="Basic and acidic residues" evidence="1">
    <location>
        <begin position="413"/>
        <end position="422"/>
    </location>
</feature>
<feature type="compositionally biased region" description="Polar residues" evidence="1">
    <location>
        <begin position="456"/>
        <end position="479"/>
    </location>
</feature>
<keyword evidence="3" id="KW-1185">Reference proteome</keyword>
<dbReference type="AlphaFoldDB" id="A0A3N4HUX7"/>